<dbReference type="PROSITE" id="PS51782">
    <property type="entry name" value="LYSM"/>
    <property type="match status" value="1"/>
</dbReference>
<keyword evidence="4" id="KW-1185">Reference proteome</keyword>
<comment type="caution">
    <text evidence="3">The sequence shown here is derived from an EMBL/GenBank/DDBJ whole genome shotgun (WGS) entry which is preliminary data.</text>
</comment>
<organism evidence="3 4">
    <name type="scientific">Drosophila rubida</name>
    <dbReference type="NCBI Taxonomy" id="30044"/>
    <lineage>
        <taxon>Eukaryota</taxon>
        <taxon>Metazoa</taxon>
        <taxon>Ecdysozoa</taxon>
        <taxon>Arthropoda</taxon>
        <taxon>Hexapoda</taxon>
        <taxon>Insecta</taxon>
        <taxon>Pterygota</taxon>
        <taxon>Neoptera</taxon>
        <taxon>Endopterygota</taxon>
        <taxon>Diptera</taxon>
        <taxon>Brachycera</taxon>
        <taxon>Muscomorpha</taxon>
        <taxon>Ephydroidea</taxon>
        <taxon>Drosophilidae</taxon>
        <taxon>Drosophila</taxon>
    </lineage>
</organism>
<accession>A0AAD4KEE6</accession>
<proteinExistence type="predicted"/>
<feature type="compositionally biased region" description="Basic and acidic residues" evidence="1">
    <location>
        <begin position="79"/>
        <end position="94"/>
    </location>
</feature>
<feature type="region of interest" description="Disordered" evidence="1">
    <location>
        <begin position="76"/>
        <end position="105"/>
    </location>
</feature>
<evidence type="ECO:0000313" key="3">
    <source>
        <dbReference type="EMBL" id="KAH8387617.1"/>
    </source>
</evidence>
<evidence type="ECO:0000313" key="4">
    <source>
        <dbReference type="Proteomes" id="UP001200034"/>
    </source>
</evidence>
<evidence type="ECO:0000259" key="2">
    <source>
        <dbReference type="PROSITE" id="PS51782"/>
    </source>
</evidence>
<dbReference type="EMBL" id="JAJJHW010000095">
    <property type="protein sequence ID" value="KAH8387617.1"/>
    <property type="molecule type" value="Genomic_DNA"/>
</dbReference>
<name>A0AAD4KEE6_9MUSC</name>
<dbReference type="SUPFAM" id="SSF54106">
    <property type="entry name" value="LysM domain"/>
    <property type="match status" value="1"/>
</dbReference>
<dbReference type="InterPro" id="IPR036779">
    <property type="entry name" value="LysM_dom_sf"/>
</dbReference>
<dbReference type="CDD" id="cd00118">
    <property type="entry name" value="LysM"/>
    <property type="match status" value="1"/>
</dbReference>
<evidence type="ECO:0000256" key="1">
    <source>
        <dbReference type="SAM" id="MobiDB-lite"/>
    </source>
</evidence>
<dbReference type="AlphaFoldDB" id="A0AAD4KEE6"/>
<dbReference type="Pfam" id="PF01476">
    <property type="entry name" value="LysM"/>
    <property type="match status" value="1"/>
</dbReference>
<reference evidence="3" key="1">
    <citation type="journal article" date="2021" name="Mol. Ecol. Resour.">
        <title>Phylogenomic analyses of the genus Drosophila reveals genomic signals of climate adaptation.</title>
        <authorList>
            <person name="Li F."/>
            <person name="Rane R.V."/>
            <person name="Luria V."/>
            <person name="Xiong Z."/>
            <person name="Chen J."/>
            <person name="Li Z."/>
            <person name="Catullo R.A."/>
            <person name="Griffin P.C."/>
            <person name="Schiffer M."/>
            <person name="Pearce S."/>
            <person name="Lee S.F."/>
            <person name="McElroy K."/>
            <person name="Stocker A."/>
            <person name="Shirriffs J."/>
            <person name="Cockerell F."/>
            <person name="Coppin C."/>
            <person name="Sgro C.M."/>
            <person name="Karger A."/>
            <person name="Cain J.W."/>
            <person name="Weber J.A."/>
            <person name="Santpere G."/>
            <person name="Kirschner M.W."/>
            <person name="Hoffmann A.A."/>
            <person name="Oakeshott J.G."/>
            <person name="Zhang G."/>
        </authorList>
    </citation>
    <scope>NUCLEOTIDE SEQUENCE</scope>
    <source>
        <strain evidence="3">BGI-SZ-2011g</strain>
    </source>
</reference>
<feature type="domain" description="LysM" evidence="2">
    <location>
        <begin position="20"/>
        <end position="63"/>
    </location>
</feature>
<protein>
    <recommendedName>
        <fullName evidence="2">LysM domain-containing protein</fullName>
    </recommendedName>
</protein>
<dbReference type="Proteomes" id="UP001200034">
    <property type="component" value="Unassembled WGS sequence"/>
</dbReference>
<sequence>MTLCCAEPVAPNLSDGRLWQRHEVRSDDTLAHLALKCGTTIGQLRRANRMHSQDIVLMRRYVWLPVLRPAGQEMASQAWRDEGAATAGRADRKLPPHFQRQSDENVDDFAQDCDPLLITTRCM</sequence>
<dbReference type="InterPro" id="IPR018392">
    <property type="entry name" value="LysM"/>
</dbReference>
<gene>
    <name evidence="3" type="ORF">KR093_008177</name>
</gene>
<dbReference type="Gene3D" id="3.10.350.10">
    <property type="entry name" value="LysM domain"/>
    <property type="match status" value="1"/>
</dbReference>